<gene>
    <name evidence="2" type="ORF">CKAH01_15656</name>
</gene>
<feature type="compositionally biased region" description="Polar residues" evidence="1">
    <location>
        <begin position="711"/>
        <end position="722"/>
    </location>
</feature>
<feature type="region of interest" description="Disordered" evidence="1">
    <location>
        <begin position="570"/>
        <end position="722"/>
    </location>
</feature>
<dbReference type="EMBL" id="VYYT01000131">
    <property type="protein sequence ID" value="KAK2765283.1"/>
    <property type="molecule type" value="Genomic_DNA"/>
</dbReference>
<comment type="caution">
    <text evidence="2">The sequence shown here is derived from an EMBL/GenBank/DDBJ whole genome shotgun (WGS) entry which is preliminary data.</text>
</comment>
<organism evidence="2 3">
    <name type="scientific">Colletotrichum kahawae</name>
    <name type="common">Coffee berry disease fungus</name>
    <dbReference type="NCBI Taxonomy" id="34407"/>
    <lineage>
        <taxon>Eukaryota</taxon>
        <taxon>Fungi</taxon>
        <taxon>Dikarya</taxon>
        <taxon>Ascomycota</taxon>
        <taxon>Pezizomycotina</taxon>
        <taxon>Sordariomycetes</taxon>
        <taxon>Hypocreomycetidae</taxon>
        <taxon>Glomerellales</taxon>
        <taxon>Glomerellaceae</taxon>
        <taxon>Colletotrichum</taxon>
        <taxon>Colletotrichum gloeosporioides species complex</taxon>
    </lineage>
</organism>
<dbReference type="Proteomes" id="UP001281614">
    <property type="component" value="Unassembled WGS sequence"/>
</dbReference>
<keyword evidence="3" id="KW-1185">Reference proteome</keyword>
<feature type="compositionally biased region" description="Basic and acidic residues" evidence="1">
    <location>
        <begin position="616"/>
        <end position="625"/>
    </location>
</feature>
<evidence type="ECO:0000313" key="3">
    <source>
        <dbReference type="Proteomes" id="UP001281614"/>
    </source>
</evidence>
<sequence length="746" mass="83988">STSTRAFLWCPKRKVKIDVPNTESKLASGGKYGNGEFSSAGYPFGPDQQVYFGEKGNKKRQEISLKYAFYVLVPEADHGEDKFFEQYALVSPLREKQHDPAFRGKLRQGLVDLVSAVRAMVQEQCKSRGLRVTSIGLSVPSQWTMEFEDVYRDIVAEVFDEETSPKKQISFHTETEALAHFLLEHHLEQLLGQEMLFAIQRNRIAYKVLLFLDFGGHNMVSLILHPQCTQGAGGGSEHWAYYMGELFERKIEEAPNHQSSAKRKRDWVDWFHRSKDQLGPIQPHELLDLHAEFDEETFEIFHEEINECYERGMGGVLKEAETRIHALSVIKNTKPIVIVSGGTSRHKAVERRVNDACKRNGIDEPTYVWDAKKKRLGVFISGNIATGVAYAASNRVSIDEFVQRGAGFGLQRKQNSTRGKPDSGDRWEDFAPPIFSLTSQDPLEILATANDEFRIICDPFFDIQGVKKTEEMKLDRCYDIIYLGKPKNGVWWFEMLLRTRNDQVVIVLKTRREWFSGEPYPEGRQWRKGPKDLDAPGGDKKTSVILPLYFDGGKNCFLMQEGFDVASLNLGPDIKPARTSKKDLNKVTGGNNNQVARRSARQAEKSEQTATVRANGTDDRIDPTRLQDSPPSGQQDSGPAESQHLPTCGSRFVLREGPPAPEAVMTPTQAPSSMPTPPLAQGDFDNEDLRGQNDIRQSSKHRRVVSDEVSEPSQAVHNSTSKWARLETGKIRYTGISDGSGDDDSD</sequence>
<evidence type="ECO:0000256" key="1">
    <source>
        <dbReference type="SAM" id="MobiDB-lite"/>
    </source>
</evidence>
<name>A0AAD9YI97_COLKA</name>
<dbReference type="AlphaFoldDB" id="A0AAD9YI97"/>
<feature type="region of interest" description="Disordered" evidence="1">
    <location>
        <begin position="519"/>
        <end position="538"/>
    </location>
</feature>
<proteinExistence type="predicted"/>
<accession>A0AAD9YI97</accession>
<feature type="non-terminal residue" evidence="2">
    <location>
        <position position="746"/>
    </location>
</feature>
<reference evidence="2" key="1">
    <citation type="submission" date="2023-02" db="EMBL/GenBank/DDBJ databases">
        <title>Colletotrichum kahawae CIFC_Que2 genome sequencing and assembly.</title>
        <authorList>
            <person name="Baroncelli R."/>
        </authorList>
    </citation>
    <scope>NUCLEOTIDE SEQUENCE</scope>
    <source>
        <strain evidence="2">CIFC_Que2</strain>
    </source>
</reference>
<feature type="compositionally biased region" description="Basic and acidic residues" evidence="1">
    <location>
        <begin position="529"/>
        <end position="538"/>
    </location>
</feature>
<evidence type="ECO:0000313" key="2">
    <source>
        <dbReference type="EMBL" id="KAK2765283.1"/>
    </source>
</evidence>
<feature type="compositionally biased region" description="Polar residues" evidence="1">
    <location>
        <begin position="626"/>
        <end position="637"/>
    </location>
</feature>
<protein>
    <submittedName>
        <fullName evidence="2">Uncharacterized protein</fullName>
    </submittedName>
</protein>